<dbReference type="AlphaFoldDB" id="A0A9P6N716"/>
<dbReference type="EMBL" id="MU167407">
    <property type="protein sequence ID" value="KAG0141011.1"/>
    <property type="molecule type" value="Genomic_DNA"/>
</dbReference>
<sequence length="384" mass="45650">MTEILKKKWVALPPVSEEDKKWNYIQHLVHHLTRLLATSFLRMLKLIHDKEIDSQSTKELLLNGWSFLCEILDEWKILDLKHFFECHSQRKTNYLNGTQSSVLLAYLAHSGKMCCLPMSMIWKLWLRWYKKKTYAHKRFYATEAKLYNQLEHSLTQRRYIEHDKSTSYLFQFGKVPLRSQTFKALLKQHIFQKSIKAEKHIGQLESQLLEHHVDVTLWFDKLSQSLQSQLYGLKPELRKSLMSTITKILHLHALPASLDALDPLMNHGWTVLKQQFEQWKGLYMPEILLLTPPQASTPLEILHSRTLFKNIQNNLRSSHIRMDTVWPLLLRWYEAPAPYENRINYLDEGVYRQKLKMFNDIVKLNSSAQIQEFLERNFGWSHPL</sequence>
<proteinExistence type="predicted"/>
<comment type="caution">
    <text evidence="1">The sequence shown here is derived from an EMBL/GenBank/DDBJ whole genome shotgun (WGS) entry which is preliminary data.</text>
</comment>
<keyword evidence="2" id="KW-1185">Reference proteome</keyword>
<organism evidence="1 2">
    <name type="scientific">Cronartium quercuum f. sp. fusiforme G11</name>
    <dbReference type="NCBI Taxonomy" id="708437"/>
    <lineage>
        <taxon>Eukaryota</taxon>
        <taxon>Fungi</taxon>
        <taxon>Dikarya</taxon>
        <taxon>Basidiomycota</taxon>
        <taxon>Pucciniomycotina</taxon>
        <taxon>Pucciniomycetes</taxon>
        <taxon>Pucciniales</taxon>
        <taxon>Coleosporiaceae</taxon>
        <taxon>Cronartium</taxon>
    </lineage>
</organism>
<evidence type="ECO:0000313" key="1">
    <source>
        <dbReference type="EMBL" id="KAG0141011.1"/>
    </source>
</evidence>
<dbReference type="Proteomes" id="UP000886653">
    <property type="component" value="Unassembled WGS sequence"/>
</dbReference>
<protein>
    <submittedName>
        <fullName evidence="1">Uncharacterized protein</fullName>
    </submittedName>
</protein>
<reference evidence="1" key="1">
    <citation type="submission" date="2013-11" db="EMBL/GenBank/DDBJ databases">
        <title>Genome sequence of the fusiform rust pathogen reveals effectors for host alternation and coevolution with pine.</title>
        <authorList>
            <consortium name="DOE Joint Genome Institute"/>
            <person name="Smith K."/>
            <person name="Pendleton A."/>
            <person name="Kubisiak T."/>
            <person name="Anderson C."/>
            <person name="Salamov A."/>
            <person name="Aerts A."/>
            <person name="Riley R."/>
            <person name="Clum A."/>
            <person name="Lindquist E."/>
            <person name="Ence D."/>
            <person name="Campbell M."/>
            <person name="Kronenberg Z."/>
            <person name="Feau N."/>
            <person name="Dhillon B."/>
            <person name="Hamelin R."/>
            <person name="Burleigh J."/>
            <person name="Smith J."/>
            <person name="Yandell M."/>
            <person name="Nelson C."/>
            <person name="Grigoriev I."/>
            <person name="Davis J."/>
        </authorList>
    </citation>
    <scope>NUCLEOTIDE SEQUENCE</scope>
    <source>
        <strain evidence="1">G11</strain>
    </source>
</reference>
<accession>A0A9P6N716</accession>
<gene>
    <name evidence="1" type="ORF">CROQUDRAFT_136388</name>
</gene>
<evidence type="ECO:0000313" key="2">
    <source>
        <dbReference type="Proteomes" id="UP000886653"/>
    </source>
</evidence>
<name>A0A9P6N716_9BASI</name>